<name>A0AAV4D613_9GAST</name>
<dbReference type="GO" id="GO:0005634">
    <property type="term" value="C:nucleus"/>
    <property type="evidence" value="ECO:0007669"/>
    <property type="project" value="TreeGrafter"/>
</dbReference>
<keyword evidence="4 9" id="KW-0418">Kinase</keyword>
<evidence type="ECO:0000256" key="5">
    <source>
        <dbReference type="ARBA" id="ARBA00022840"/>
    </source>
</evidence>
<feature type="domain" description="Protein kinase" evidence="8">
    <location>
        <begin position="580"/>
        <end position="703"/>
    </location>
</feature>
<feature type="compositionally biased region" description="Low complexity" evidence="7">
    <location>
        <begin position="429"/>
        <end position="468"/>
    </location>
</feature>
<feature type="compositionally biased region" description="Basic and acidic residues" evidence="7">
    <location>
        <begin position="476"/>
        <end position="486"/>
    </location>
</feature>
<dbReference type="Proteomes" id="UP000735302">
    <property type="component" value="Unassembled WGS sequence"/>
</dbReference>
<dbReference type="GO" id="GO:0035556">
    <property type="term" value="P:intracellular signal transduction"/>
    <property type="evidence" value="ECO:0007669"/>
    <property type="project" value="TreeGrafter"/>
</dbReference>
<protein>
    <submittedName>
        <fullName evidence="9">Myosin light chain kinase, smooth muscle</fullName>
    </submittedName>
</protein>
<dbReference type="Pfam" id="PF00069">
    <property type="entry name" value="Pkinase"/>
    <property type="match status" value="1"/>
</dbReference>
<dbReference type="GO" id="GO:0005524">
    <property type="term" value="F:ATP binding"/>
    <property type="evidence" value="ECO:0007669"/>
    <property type="project" value="UniProtKB-UniRule"/>
</dbReference>
<feature type="region of interest" description="Disordered" evidence="7">
    <location>
        <begin position="59"/>
        <end position="98"/>
    </location>
</feature>
<feature type="compositionally biased region" description="Polar residues" evidence="7">
    <location>
        <begin position="190"/>
        <end position="223"/>
    </location>
</feature>
<gene>
    <name evidence="9" type="ORF">PoB_006610100</name>
</gene>
<feature type="compositionally biased region" description="Polar residues" evidence="7">
    <location>
        <begin position="121"/>
        <end position="183"/>
    </location>
</feature>
<sequence>MSFSPVPGAGTLLRVEEVRQRLNQCGLQGEKVTRKTARKYVPPTATASRTVADMARRLGSPCGGRGAVPGRGTAGSTDAAGRSGDSPGEPHANGAEEKIVTGEIYRTFSIHTRNIHKKFSTVSENTAESVASKTDTSEATNVKKATTNNDKNNSQSSAPSIKIETNNMVSKSTVITNNSSTPNKPAPSPHQKQISSSPLNNTPASKPVSSIAQHAPASTQNGHATVAKDKDMTKYNLAPDKNKSTPPPTKPKPETNKIGPSVNKQPPAEVKKNTPPHSVQSSIKDKFAAFVGKNTASENLQISVKDSDANIPNEVKQKEQTGQASPKPASFFNKLVQKTLKSKPNPANNTPENKPSAPASKKPVLSQTKSAQSSGRRNIQDIRNSPEINNSPKIPKKDTDETKNKPSSIKDECPKICTTNDKLSHKKPTSPSSNKKPTSPFHNNNSSNIPITNNNSNCNSNTISNKSSALSTQCKTDIDVKEKEKPNSGVERTTSDIESNSITTETDSSKEDNKPNGSVEPMDCTGVCFYKAKCLLQDPSSMGSKEKVKVDESEPSFYEEAPFERRDVTVKSDRWVTDFYMVDSLLGKGKFGEVKKCQERKTGRQLAAKFIEVNGPQDRNDVLNELEIMKNLQHPRLLQLYDAFEVRDKFCLVMELVNGGELFERVINEDFILTEKACVMFTRQICDGIAFMHSQNILHLDMK</sequence>
<reference evidence="9 10" key="1">
    <citation type="journal article" date="2021" name="Elife">
        <title>Chloroplast acquisition without the gene transfer in kleptoplastic sea slugs, Plakobranchus ocellatus.</title>
        <authorList>
            <person name="Maeda T."/>
            <person name="Takahashi S."/>
            <person name="Yoshida T."/>
            <person name="Shimamura S."/>
            <person name="Takaki Y."/>
            <person name="Nagai Y."/>
            <person name="Toyoda A."/>
            <person name="Suzuki Y."/>
            <person name="Arimoto A."/>
            <person name="Ishii H."/>
            <person name="Satoh N."/>
            <person name="Nishiyama T."/>
            <person name="Hasebe M."/>
            <person name="Maruyama T."/>
            <person name="Minagawa J."/>
            <person name="Obokata J."/>
            <person name="Shigenobu S."/>
        </authorList>
    </citation>
    <scope>NUCLEOTIDE SEQUENCE [LARGE SCALE GENOMIC DNA]</scope>
</reference>
<dbReference type="PROSITE" id="PS00107">
    <property type="entry name" value="PROTEIN_KINASE_ATP"/>
    <property type="match status" value="1"/>
</dbReference>
<keyword evidence="5 6" id="KW-0067">ATP-binding</keyword>
<feature type="compositionally biased region" description="Basic and acidic residues" evidence="7">
    <location>
        <begin position="395"/>
        <end position="414"/>
    </location>
</feature>
<organism evidence="9 10">
    <name type="scientific">Plakobranchus ocellatus</name>
    <dbReference type="NCBI Taxonomy" id="259542"/>
    <lineage>
        <taxon>Eukaryota</taxon>
        <taxon>Metazoa</taxon>
        <taxon>Spiralia</taxon>
        <taxon>Lophotrochozoa</taxon>
        <taxon>Mollusca</taxon>
        <taxon>Gastropoda</taxon>
        <taxon>Heterobranchia</taxon>
        <taxon>Euthyneura</taxon>
        <taxon>Panpulmonata</taxon>
        <taxon>Sacoglossa</taxon>
        <taxon>Placobranchoidea</taxon>
        <taxon>Plakobranchidae</taxon>
        <taxon>Plakobranchus</taxon>
    </lineage>
</organism>
<proteinExistence type="predicted"/>
<keyword evidence="10" id="KW-1185">Reference proteome</keyword>
<feature type="compositionally biased region" description="Gly residues" evidence="7">
    <location>
        <begin position="61"/>
        <end position="73"/>
    </location>
</feature>
<dbReference type="EMBL" id="BLXT01007504">
    <property type="protein sequence ID" value="GFO39596.1"/>
    <property type="molecule type" value="Genomic_DNA"/>
</dbReference>
<evidence type="ECO:0000313" key="9">
    <source>
        <dbReference type="EMBL" id="GFO39596.1"/>
    </source>
</evidence>
<dbReference type="GO" id="GO:0004674">
    <property type="term" value="F:protein serine/threonine kinase activity"/>
    <property type="evidence" value="ECO:0007669"/>
    <property type="project" value="UniProtKB-KW"/>
</dbReference>
<feature type="compositionally biased region" description="Polar residues" evidence="7">
    <location>
        <begin position="365"/>
        <end position="392"/>
    </location>
</feature>
<evidence type="ECO:0000256" key="2">
    <source>
        <dbReference type="ARBA" id="ARBA00022679"/>
    </source>
</evidence>
<dbReference type="PANTHER" id="PTHR24342:SF20">
    <property type="entry name" value="MYOSIN LIGHT CHAIN KINASE, SMOOTH MUSCLE"/>
    <property type="match status" value="1"/>
</dbReference>
<accession>A0AAV4D613</accession>
<evidence type="ECO:0000259" key="8">
    <source>
        <dbReference type="PROSITE" id="PS50011"/>
    </source>
</evidence>
<keyword evidence="2" id="KW-0808">Transferase</keyword>
<keyword evidence="1" id="KW-0723">Serine/threonine-protein kinase</keyword>
<evidence type="ECO:0000313" key="10">
    <source>
        <dbReference type="Proteomes" id="UP000735302"/>
    </source>
</evidence>
<dbReference type="SMART" id="SM00220">
    <property type="entry name" value="S_TKc"/>
    <property type="match status" value="1"/>
</dbReference>
<dbReference type="Gene3D" id="1.10.510.10">
    <property type="entry name" value="Transferase(Phosphotransferase) domain 1"/>
    <property type="match status" value="1"/>
</dbReference>
<evidence type="ECO:0000256" key="6">
    <source>
        <dbReference type="PROSITE-ProRule" id="PRU10141"/>
    </source>
</evidence>
<evidence type="ECO:0000256" key="1">
    <source>
        <dbReference type="ARBA" id="ARBA00022527"/>
    </source>
</evidence>
<dbReference type="AlphaFoldDB" id="A0AAV4D613"/>
<dbReference type="SUPFAM" id="SSF56112">
    <property type="entry name" value="Protein kinase-like (PK-like)"/>
    <property type="match status" value="1"/>
</dbReference>
<evidence type="ECO:0000256" key="7">
    <source>
        <dbReference type="SAM" id="MobiDB-lite"/>
    </source>
</evidence>
<feature type="binding site" evidence="6">
    <location>
        <position position="609"/>
    </location>
    <ligand>
        <name>ATP</name>
        <dbReference type="ChEBI" id="CHEBI:30616"/>
    </ligand>
</feature>
<dbReference type="GO" id="GO:0043065">
    <property type="term" value="P:positive regulation of apoptotic process"/>
    <property type="evidence" value="ECO:0007669"/>
    <property type="project" value="TreeGrafter"/>
</dbReference>
<comment type="caution">
    <text evidence="9">The sequence shown here is derived from an EMBL/GenBank/DDBJ whole genome shotgun (WGS) entry which is preliminary data.</text>
</comment>
<keyword evidence="3 6" id="KW-0547">Nucleotide-binding</keyword>
<dbReference type="InterPro" id="IPR000719">
    <property type="entry name" value="Prot_kinase_dom"/>
</dbReference>
<feature type="region of interest" description="Disordered" evidence="7">
    <location>
        <begin position="121"/>
        <end position="283"/>
    </location>
</feature>
<dbReference type="InterPro" id="IPR011009">
    <property type="entry name" value="Kinase-like_dom_sf"/>
</dbReference>
<dbReference type="InterPro" id="IPR017441">
    <property type="entry name" value="Protein_kinase_ATP_BS"/>
</dbReference>
<dbReference type="Gene3D" id="3.30.200.20">
    <property type="entry name" value="Phosphorylase Kinase, domain 1"/>
    <property type="match status" value="1"/>
</dbReference>
<dbReference type="PROSITE" id="PS50011">
    <property type="entry name" value="PROTEIN_KINASE_DOM"/>
    <property type="match status" value="1"/>
</dbReference>
<dbReference type="PANTHER" id="PTHR24342">
    <property type="entry name" value="SERINE/THREONINE-PROTEIN KINASE 17"/>
    <property type="match status" value="1"/>
</dbReference>
<evidence type="ECO:0000256" key="3">
    <source>
        <dbReference type="ARBA" id="ARBA00022741"/>
    </source>
</evidence>
<evidence type="ECO:0000256" key="4">
    <source>
        <dbReference type="ARBA" id="ARBA00022777"/>
    </source>
</evidence>
<feature type="region of interest" description="Disordered" evidence="7">
    <location>
        <begin position="296"/>
        <end position="518"/>
    </location>
</feature>
<feature type="compositionally biased region" description="Polar residues" evidence="7">
    <location>
        <begin position="490"/>
        <end position="506"/>
    </location>
</feature>
<feature type="non-terminal residue" evidence="9">
    <location>
        <position position="703"/>
    </location>
</feature>